<organism evidence="3 4">
    <name type="scientific">Archangium gephyra</name>
    <dbReference type="NCBI Taxonomy" id="48"/>
    <lineage>
        <taxon>Bacteria</taxon>
        <taxon>Pseudomonadati</taxon>
        <taxon>Myxococcota</taxon>
        <taxon>Myxococcia</taxon>
        <taxon>Myxococcales</taxon>
        <taxon>Cystobacterineae</taxon>
        <taxon>Archangiaceae</taxon>
        <taxon>Archangium</taxon>
    </lineage>
</organism>
<dbReference type="InterPro" id="IPR022496">
    <property type="entry name" value="T6A_TsaB"/>
</dbReference>
<evidence type="ECO:0000313" key="3">
    <source>
        <dbReference type="EMBL" id="PZR13539.1"/>
    </source>
</evidence>
<dbReference type="Proteomes" id="UP000249061">
    <property type="component" value="Unassembled WGS sequence"/>
</dbReference>
<dbReference type="GO" id="GO:0002949">
    <property type="term" value="P:tRNA threonylcarbamoyladenosine modification"/>
    <property type="evidence" value="ECO:0007669"/>
    <property type="project" value="InterPro"/>
</dbReference>
<comment type="caution">
    <text evidence="3">The sequence shown here is derived from an EMBL/GenBank/DDBJ whole genome shotgun (WGS) entry which is preliminary data.</text>
</comment>
<dbReference type="Pfam" id="PF00814">
    <property type="entry name" value="TsaD"/>
    <property type="match status" value="1"/>
</dbReference>
<gene>
    <name evidence="3" type="primary">tsaB</name>
    <name evidence="3" type="ORF">DI536_12360</name>
</gene>
<dbReference type="InterPro" id="IPR043129">
    <property type="entry name" value="ATPase_NBD"/>
</dbReference>
<evidence type="ECO:0000256" key="1">
    <source>
        <dbReference type="SAM" id="MobiDB-lite"/>
    </source>
</evidence>
<reference evidence="3 4" key="1">
    <citation type="submission" date="2017-08" db="EMBL/GenBank/DDBJ databases">
        <title>Infants hospitalized years apart are colonized by the same room-sourced microbial strains.</title>
        <authorList>
            <person name="Brooks B."/>
            <person name="Olm M.R."/>
            <person name="Firek B.A."/>
            <person name="Baker R."/>
            <person name="Thomas B.C."/>
            <person name="Morowitz M.J."/>
            <person name="Banfield J.F."/>
        </authorList>
    </citation>
    <scope>NUCLEOTIDE SEQUENCE [LARGE SCALE GENOMIC DNA]</scope>
    <source>
        <strain evidence="3">S2_003_000_R2_14</strain>
    </source>
</reference>
<protein>
    <submittedName>
        <fullName evidence="3">tRNA (Adenosine(37)-N6)-threonylcarbamoyltransferase complex dimerization subunit type 1 TsaB</fullName>
    </submittedName>
</protein>
<feature type="region of interest" description="Disordered" evidence="1">
    <location>
        <begin position="214"/>
        <end position="236"/>
    </location>
</feature>
<sequence>MLVSLDTSTLTLSLALLNAAGEVVEHRLVGPPKRQSEVLPGEVESLLAAHGKTLRDVTGFVTGLGPGSFTGLRIGLSTIKGLAYALKVPAVGASSLAALAHEAGAGKWFACAVVKKGELYVGRYDGALLVKPEYSLTVAQLAEELKATPDAKMIGPALTDYRGPLEALGVSASSFADGPLIPSAVSLAKLVTLPASYVAQAVFALEPHYLRGSGAEENPKFPPLPGVEPRARLKED</sequence>
<accession>A0A2W5TDE3</accession>
<feature type="domain" description="Gcp-like" evidence="2">
    <location>
        <begin position="35"/>
        <end position="104"/>
    </location>
</feature>
<keyword evidence="3" id="KW-0808">Transferase</keyword>
<dbReference type="NCBIfam" id="TIGR03725">
    <property type="entry name" value="T6A_YeaZ"/>
    <property type="match status" value="1"/>
</dbReference>
<evidence type="ECO:0000313" key="4">
    <source>
        <dbReference type="Proteomes" id="UP000249061"/>
    </source>
</evidence>
<dbReference type="GO" id="GO:0016740">
    <property type="term" value="F:transferase activity"/>
    <property type="evidence" value="ECO:0007669"/>
    <property type="project" value="UniProtKB-KW"/>
</dbReference>
<dbReference type="AlphaFoldDB" id="A0A2W5TDE3"/>
<dbReference type="InterPro" id="IPR000905">
    <property type="entry name" value="Gcp-like_dom"/>
</dbReference>
<evidence type="ECO:0000259" key="2">
    <source>
        <dbReference type="Pfam" id="PF00814"/>
    </source>
</evidence>
<dbReference type="Gene3D" id="3.30.420.40">
    <property type="match status" value="2"/>
</dbReference>
<proteinExistence type="predicted"/>
<name>A0A2W5TDE3_9BACT</name>
<dbReference type="SUPFAM" id="SSF53067">
    <property type="entry name" value="Actin-like ATPase domain"/>
    <property type="match status" value="1"/>
</dbReference>
<dbReference type="EMBL" id="QFQP01000009">
    <property type="protein sequence ID" value="PZR13539.1"/>
    <property type="molecule type" value="Genomic_DNA"/>
</dbReference>